<accession>A0A9D9DFP8</accession>
<dbReference type="GO" id="GO:0006094">
    <property type="term" value="P:gluconeogenesis"/>
    <property type="evidence" value="ECO:0007669"/>
    <property type="project" value="UniProtKB-UniRule"/>
</dbReference>
<dbReference type="PROSITE" id="PS00174">
    <property type="entry name" value="P_GLUCOSE_ISOMERASE_2"/>
    <property type="match status" value="1"/>
</dbReference>
<dbReference type="PANTHER" id="PTHR11469:SF1">
    <property type="entry name" value="GLUCOSE-6-PHOSPHATE ISOMERASE"/>
    <property type="match status" value="1"/>
</dbReference>
<evidence type="ECO:0000256" key="9">
    <source>
        <dbReference type="RuleBase" id="RU000612"/>
    </source>
</evidence>
<feature type="active site" evidence="8">
    <location>
        <position position="412"/>
    </location>
</feature>
<dbReference type="InterPro" id="IPR035476">
    <property type="entry name" value="SIS_PGI_1"/>
</dbReference>
<dbReference type="Proteomes" id="UP000823634">
    <property type="component" value="Unassembled WGS sequence"/>
</dbReference>
<dbReference type="HAMAP" id="MF_00473">
    <property type="entry name" value="G6P_isomerase"/>
    <property type="match status" value="1"/>
</dbReference>
<dbReference type="GO" id="GO:0004347">
    <property type="term" value="F:glucose-6-phosphate isomerase activity"/>
    <property type="evidence" value="ECO:0007669"/>
    <property type="project" value="UniProtKB-UniRule"/>
</dbReference>
<keyword evidence="3 8" id="KW-0312">Gluconeogenesis</keyword>
<evidence type="ECO:0000256" key="8">
    <source>
        <dbReference type="HAMAP-Rule" id="MF_00473"/>
    </source>
</evidence>
<comment type="caution">
    <text evidence="8">Lacks conserved residue(s) required for the propagation of feature annotation.</text>
</comment>
<evidence type="ECO:0000256" key="7">
    <source>
        <dbReference type="ARBA" id="ARBA00029321"/>
    </source>
</evidence>
<organism evidence="10 11">
    <name type="scientific">Candidatus Alloenteromonas pullistercoris</name>
    <dbReference type="NCBI Taxonomy" id="2840785"/>
    <lineage>
        <taxon>Bacteria</taxon>
        <taxon>Bacillati</taxon>
        <taxon>Bacillota</taxon>
        <taxon>Bacillota incertae sedis</taxon>
        <taxon>Candidatus Alloenteromonas</taxon>
    </lineage>
</organism>
<dbReference type="Pfam" id="PF00342">
    <property type="entry name" value="PGI"/>
    <property type="match status" value="1"/>
</dbReference>
<dbReference type="EMBL" id="JADINA010000032">
    <property type="protein sequence ID" value="MBO8426663.1"/>
    <property type="molecule type" value="Genomic_DNA"/>
</dbReference>
<evidence type="ECO:0000256" key="5">
    <source>
        <dbReference type="ARBA" id="ARBA00023152"/>
    </source>
</evidence>
<comment type="pathway">
    <text evidence="8">Carbohydrate biosynthesis; gluconeogenesis.</text>
</comment>
<reference evidence="10" key="2">
    <citation type="journal article" date="2021" name="PeerJ">
        <title>Extensive microbial diversity within the chicken gut microbiome revealed by metagenomics and culture.</title>
        <authorList>
            <person name="Gilroy R."/>
            <person name="Ravi A."/>
            <person name="Getino M."/>
            <person name="Pursley I."/>
            <person name="Horton D.L."/>
            <person name="Alikhan N.F."/>
            <person name="Baker D."/>
            <person name="Gharbi K."/>
            <person name="Hall N."/>
            <person name="Watson M."/>
            <person name="Adriaenssens E.M."/>
            <person name="Foster-Nyarko E."/>
            <person name="Jarju S."/>
            <person name="Secka A."/>
            <person name="Antonio M."/>
            <person name="Oren A."/>
            <person name="Chaudhuri R.R."/>
            <person name="La Ragione R."/>
            <person name="Hildebrand F."/>
            <person name="Pallen M.J."/>
        </authorList>
    </citation>
    <scope>NUCLEOTIDE SEQUENCE</scope>
    <source>
        <strain evidence="10">17113</strain>
    </source>
</reference>
<evidence type="ECO:0000256" key="3">
    <source>
        <dbReference type="ARBA" id="ARBA00022432"/>
    </source>
</evidence>
<evidence type="ECO:0000256" key="2">
    <source>
        <dbReference type="ARBA" id="ARBA00006604"/>
    </source>
</evidence>
<name>A0A9D9DFP8_9FIRM</name>
<dbReference type="PROSITE" id="PS00765">
    <property type="entry name" value="P_GLUCOSE_ISOMERASE_1"/>
    <property type="match status" value="1"/>
</dbReference>
<keyword evidence="6 8" id="KW-0413">Isomerase</keyword>
<dbReference type="GO" id="GO:0097367">
    <property type="term" value="F:carbohydrate derivative binding"/>
    <property type="evidence" value="ECO:0007669"/>
    <property type="project" value="InterPro"/>
</dbReference>
<dbReference type="GO" id="GO:0051156">
    <property type="term" value="P:glucose 6-phosphate metabolic process"/>
    <property type="evidence" value="ECO:0007669"/>
    <property type="project" value="TreeGrafter"/>
</dbReference>
<evidence type="ECO:0000313" key="10">
    <source>
        <dbReference type="EMBL" id="MBO8426663.1"/>
    </source>
</evidence>
<dbReference type="CDD" id="cd05016">
    <property type="entry name" value="SIS_PGI_2"/>
    <property type="match status" value="1"/>
</dbReference>
<comment type="subcellular location">
    <subcellularLocation>
        <location evidence="8">Cytoplasm</location>
    </subcellularLocation>
</comment>
<dbReference type="Gene3D" id="3.40.50.10490">
    <property type="entry name" value="Glucose-6-phosphate isomerase like protein, domain 1"/>
    <property type="match status" value="2"/>
</dbReference>
<evidence type="ECO:0000256" key="1">
    <source>
        <dbReference type="ARBA" id="ARBA00004926"/>
    </source>
</evidence>
<keyword evidence="4 8" id="KW-0963">Cytoplasm</keyword>
<comment type="pathway">
    <text evidence="1 8 9">Carbohydrate degradation; glycolysis; D-glyceraldehyde 3-phosphate and glycerone phosphate from D-glucose: step 2/4.</text>
</comment>
<gene>
    <name evidence="8" type="primary">pgi</name>
    <name evidence="10" type="ORF">IAC61_05045</name>
</gene>
<dbReference type="AlphaFoldDB" id="A0A9D9DFP8"/>
<dbReference type="GO" id="GO:0006096">
    <property type="term" value="P:glycolytic process"/>
    <property type="evidence" value="ECO:0007669"/>
    <property type="project" value="UniProtKB-UniRule"/>
</dbReference>
<dbReference type="PROSITE" id="PS51463">
    <property type="entry name" value="P_GLUCOSE_ISOMERASE_3"/>
    <property type="match status" value="1"/>
</dbReference>
<evidence type="ECO:0000313" key="11">
    <source>
        <dbReference type="Proteomes" id="UP000823634"/>
    </source>
</evidence>
<dbReference type="InterPro" id="IPR035482">
    <property type="entry name" value="SIS_PGI_2"/>
</dbReference>
<comment type="function">
    <text evidence="8">Catalyzes the reversible isomerization of glucose-6-phosphate to fructose-6-phosphate.</text>
</comment>
<dbReference type="InterPro" id="IPR046348">
    <property type="entry name" value="SIS_dom_sf"/>
</dbReference>
<keyword evidence="5 8" id="KW-0324">Glycolysis</keyword>
<dbReference type="SUPFAM" id="SSF53697">
    <property type="entry name" value="SIS domain"/>
    <property type="match status" value="1"/>
</dbReference>
<sequence>MIKTDLSHLKLKEKIEDYEGQVKAIDKLIRDKTGEGSDYLGWAEYPDTYDKEEFARIKEDAAYIRENFDILVVCGIGGSYLGARAAIEAINGLHGQNKVEIIYFGQTFAPSYVKQVLDYLKGKKFAINVISKSGTTTETALAFRLVRELLESQVGKEEAAKAIFATTDKEKGALLELCKKYGYKRYILPSDVGGRYSVFTAVGLLPLAVSGIDIDDFMEGAKQEKDELESIPFNEAYKYAVARHILYKGGYSVEMFVTYEPRFVQLGEWWKQLFGESEGKDGTGLLPDSATFTTDLHSLGQFIQQGSKILFESIVNVVNPEDDVLIPEDKDNLDGLNYLTGKTLDFVSKKAMEGTIDAHVNEGGVPNIVINVERMDAKHLGALLYFYMRVCAMSGYLNKINPFNQPGVEIYKKNMFHLLGKPGY</sequence>
<dbReference type="NCBIfam" id="NF010697">
    <property type="entry name" value="PRK14097.1"/>
    <property type="match status" value="1"/>
</dbReference>
<comment type="caution">
    <text evidence="10">The sequence shown here is derived from an EMBL/GenBank/DDBJ whole genome shotgun (WGS) entry which is preliminary data.</text>
</comment>
<dbReference type="PRINTS" id="PR00662">
    <property type="entry name" value="G6PISOMERASE"/>
</dbReference>
<reference evidence="10" key="1">
    <citation type="submission" date="2020-10" db="EMBL/GenBank/DDBJ databases">
        <authorList>
            <person name="Gilroy R."/>
        </authorList>
    </citation>
    <scope>NUCLEOTIDE SEQUENCE</scope>
    <source>
        <strain evidence="10">17113</strain>
    </source>
</reference>
<dbReference type="CDD" id="cd05015">
    <property type="entry name" value="SIS_PGI_1"/>
    <property type="match status" value="1"/>
</dbReference>
<comment type="similarity">
    <text evidence="2 8 9">Belongs to the GPI family.</text>
</comment>
<dbReference type="GO" id="GO:0048029">
    <property type="term" value="F:monosaccharide binding"/>
    <property type="evidence" value="ECO:0007669"/>
    <property type="project" value="TreeGrafter"/>
</dbReference>
<evidence type="ECO:0000256" key="6">
    <source>
        <dbReference type="ARBA" id="ARBA00023235"/>
    </source>
</evidence>
<dbReference type="GO" id="GO:0005829">
    <property type="term" value="C:cytosol"/>
    <property type="evidence" value="ECO:0007669"/>
    <property type="project" value="TreeGrafter"/>
</dbReference>
<evidence type="ECO:0000256" key="4">
    <source>
        <dbReference type="ARBA" id="ARBA00022490"/>
    </source>
</evidence>
<dbReference type="InterPro" id="IPR018189">
    <property type="entry name" value="Phosphoglucose_isomerase_CS"/>
</dbReference>
<dbReference type="EC" id="5.3.1.9" evidence="8"/>
<dbReference type="FunFam" id="3.40.50.10490:FF:000016">
    <property type="entry name" value="Glucose-6-phosphate isomerase"/>
    <property type="match status" value="1"/>
</dbReference>
<comment type="catalytic activity">
    <reaction evidence="7 8 9">
        <text>alpha-D-glucose 6-phosphate = beta-D-fructose 6-phosphate</text>
        <dbReference type="Rhea" id="RHEA:11816"/>
        <dbReference type="ChEBI" id="CHEBI:57634"/>
        <dbReference type="ChEBI" id="CHEBI:58225"/>
        <dbReference type="EC" id="5.3.1.9"/>
    </reaction>
</comment>
<feature type="active site" description="Proton donor" evidence="8">
    <location>
        <position position="276"/>
    </location>
</feature>
<proteinExistence type="inferred from homology"/>
<protein>
    <recommendedName>
        <fullName evidence="8">Glucose-6-phosphate isomerase</fullName>
        <shortName evidence="8">GPI</shortName>
        <ecNumber evidence="8">5.3.1.9</ecNumber>
    </recommendedName>
    <alternativeName>
        <fullName evidence="8">Phosphoglucose isomerase</fullName>
        <shortName evidence="8">PGI</shortName>
    </alternativeName>
    <alternativeName>
        <fullName evidence="8">Phosphohexose isomerase</fullName>
        <shortName evidence="8">PHI</shortName>
    </alternativeName>
</protein>
<dbReference type="PANTHER" id="PTHR11469">
    <property type="entry name" value="GLUCOSE-6-PHOSPHATE ISOMERASE"/>
    <property type="match status" value="1"/>
</dbReference>
<dbReference type="InterPro" id="IPR001672">
    <property type="entry name" value="G6P_Isomerase"/>
</dbReference>